<name>A0A368YBP3_9HYPH</name>
<dbReference type="AlphaFoldDB" id="A0A368YBP3"/>
<reference evidence="2 3" key="1">
    <citation type="submission" date="2018-07" db="EMBL/GenBank/DDBJ databases">
        <title>Genomic Encyclopedia of Type Strains, Phase III (KMG-III): the genomes of soil and plant-associated and newly described type strains.</title>
        <authorList>
            <person name="Whitman W."/>
        </authorList>
    </citation>
    <scope>NUCLEOTIDE SEQUENCE [LARGE SCALE GENOMIC DNA]</scope>
    <source>
        <strain evidence="2 3">31-25a</strain>
    </source>
</reference>
<evidence type="ECO:0000313" key="2">
    <source>
        <dbReference type="EMBL" id="RCW77612.1"/>
    </source>
</evidence>
<evidence type="ECO:0000256" key="1">
    <source>
        <dbReference type="SAM" id="MobiDB-lite"/>
    </source>
</evidence>
<protein>
    <submittedName>
        <fullName evidence="2">Uncharacterized protein</fullName>
    </submittedName>
</protein>
<sequence>MGPTQLLRFVGYAPQHWHIAMPSGEGGNHPISSGTASIPCPNHTLRSLALKH</sequence>
<dbReference type="Proteomes" id="UP000253324">
    <property type="component" value="Unassembled WGS sequence"/>
</dbReference>
<dbReference type="EMBL" id="QPJM01000042">
    <property type="protein sequence ID" value="RCW77612.1"/>
    <property type="molecule type" value="Genomic_DNA"/>
</dbReference>
<accession>A0A368YBP3</accession>
<gene>
    <name evidence="2" type="ORF">C7476_1423</name>
</gene>
<feature type="region of interest" description="Disordered" evidence="1">
    <location>
        <begin position="21"/>
        <end position="40"/>
    </location>
</feature>
<keyword evidence="3" id="KW-1185">Reference proteome</keyword>
<comment type="caution">
    <text evidence="2">The sequence shown here is derived from an EMBL/GenBank/DDBJ whole genome shotgun (WGS) entry which is preliminary data.</text>
</comment>
<organism evidence="2 3">
    <name type="scientific">Phyllobacterium bourgognense</name>
    <dbReference type="NCBI Taxonomy" id="314236"/>
    <lineage>
        <taxon>Bacteria</taxon>
        <taxon>Pseudomonadati</taxon>
        <taxon>Pseudomonadota</taxon>
        <taxon>Alphaproteobacteria</taxon>
        <taxon>Hyphomicrobiales</taxon>
        <taxon>Phyllobacteriaceae</taxon>
        <taxon>Phyllobacterium</taxon>
    </lineage>
</organism>
<proteinExistence type="predicted"/>
<evidence type="ECO:0000313" key="3">
    <source>
        <dbReference type="Proteomes" id="UP000253324"/>
    </source>
</evidence>